<dbReference type="PANTHER" id="PTHR13847">
    <property type="entry name" value="SARCOSINE DEHYDROGENASE-RELATED"/>
    <property type="match status" value="1"/>
</dbReference>
<organism evidence="3 4">
    <name type="scientific">Phenylobacterium parvum</name>
    <dbReference type="NCBI Taxonomy" id="2201350"/>
    <lineage>
        <taxon>Bacteria</taxon>
        <taxon>Pseudomonadati</taxon>
        <taxon>Pseudomonadota</taxon>
        <taxon>Alphaproteobacteria</taxon>
        <taxon>Caulobacterales</taxon>
        <taxon>Caulobacteraceae</taxon>
        <taxon>Phenylobacterium</taxon>
    </lineage>
</organism>
<protein>
    <submittedName>
        <fullName evidence="3">FAD-dependent oxidoreductase</fullName>
    </submittedName>
</protein>
<dbReference type="KEGG" id="phb:HYN04_10010"/>
<dbReference type="Gene3D" id="3.50.50.60">
    <property type="entry name" value="FAD/NAD(P)-binding domain"/>
    <property type="match status" value="1"/>
</dbReference>
<feature type="domain" description="FAD dependent oxidoreductase" evidence="2">
    <location>
        <begin position="34"/>
        <end position="382"/>
    </location>
</feature>
<dbReference type="AlphaFoldDB" id="A0A2Z3HQI3"/>
<dbReference type="InterPro" id="IPR036188">
    <property type="entry name" value="FAD/NAD-bd_sf"/>
</dbReference>
<dbReference type="Gene3D" id="3.30.9.10">
    <property type="entry name" value="D-Amino Acid Oxidase, subunit A, domain 2"/>
    <property type="match status" value="1"/>
</dbReference>
<accession>A0A2Z3HQI3</accession>
<dbReference type="Pfam" id="PF01266">
    <property type="entry name" value="DAO"/>
    <property type="match status" value="1"/>
</dbReference>
<evidence type="ECO:0000256" key="1">
    <source>
        <dbReference type="ARBA" id="ARBA00023002"/>
    </source>
</evidence>
<dbReference type="Proteomes" id="UP000247763">
    <property type="component" value="Chromosome"/>
</dbReference>
<evidence type="ECO:0000313" key="3">
    <source>
        <dbReference type="EMBL" id="AWM78057.1"/>
    </source>
</evidence>
<evidence type="ECO:0000259" key="2">
    <source>
        <dbReference type="Pfam" id="PF01266"/>
    </source>
</evidence>
<name>A0A2Z3HQI3_9CAUL</name>
<keyword evidence="1" id="KW-0560">Oxidoreductase</keyword>
<gene>
    <name evidence="3" type="ORF">HYN04_10010</name>
</gene>
<dbReference type="OrthoDB" id="9806601at2"/>
<dbReference type="RefSeq" id="WP_110450624.1">
    <property type="nucleotide sequence ID" value="NZ_CP029479.1"/>
</dbReference>
<sequence>MRNDGHPKGSWYAETAAIRLPDLPAPEGEVRTGVCVVGAGFTGLGAALALARAGVPVVVLEAARVGSGASGRNGGQVHPGHRQDQAWLESRVGAGEALRLWKLAEAGRAHLADLLADVAPEAGYRPGLIVARHRPGGEGADAAHIDHMARVYGCEALSLVSRDALAEDLGTDVYHGGVLDRDGGHLHPLNLALGMARAVLAAGARICEQAPALSWSRRGGGIEVATSTARIACDRLVLTGDGYLTAIAGTARDRVMPINNFVLVTEPLGARADRILRSGAAAADTRFVVNYFRKTDDGRLLFGGGETYRQTYPADLAGYVRRSLLKIYPGLADVRITHAWGGSVGVTLPRTPLVAAPAPGVTLAAGYSGQGVMLAPYVGHLLGCEAAGDEAASGALESLRRLPTPAFPGGRFLRRPLTMAGLTWYALRDRL</sequence>
<reference evidence="4" key="1">
    <citation type="submission" date="2018-05" db="EMBL/GenBank/DDBJ databases">
        <title>Genome sequencing of Phenylobacterium sp. HYN0004.</title>
        <authorList>
            <person name="Yi H."/>
            <person name="Baek C."/>
        </authorList>
    </citation>
    <scope>NUCLEOTIDE SEQUENCE [LARGE SCALE GENOMIC DNA]</scope>
    <source>
        <strain evidence="4">HYN0004</strain>
    </source>
</reference>
<proteinExistence type="predicted"/>
<dbReference type="GO" id="GO:0016491">
    <property type="term" value="F:oxidoreductase activity"/>
    <property type="evidence" value="ECO:0007669"/>
    <property type="project" value="UniProtKB-KW"/>
</dbReference>
<dbReference type="PANTHER" id="PTHR13847:SF281">
    <property type="entry name" value="FAD DEPENDENT OXIDOREDUCTASE DOMAIN-CONTAINING PROTEIN"/>
    <property type="match status" value="1"/>
</dbReference>
<evidence type="ECO:0000313" key="4">
    <source>
        <dbReference type="Proteomes" id="UP000247763"/>
    </source>
</evidence>
<dbReference type="EMBL" id="CP029479">
    <property type="protein sequence ID" value="AWM78057.1"/>
    <property type="molecule type" value="Genomic_DNA"/>
</dbReference>
<dbReference type="GO" id="GO:0005737">
    <property type="term" value="C:cytoplasm"/>
    <property type="evidence" value="ECO:0007669"/>
    <property type="project" value="TreeGrafter"/>
</dbReference>
<dbReference type="SUPFAM" id="SSF51905">
    <property type="entry name" value="FAD/NAD(P)-binding domain"/>
    <property type="match status" value="1"/>
</dbReference>
<keyword evidence="4" id="KW-1185">Reference proteome</keyword>
<dbReference type="InterPro" id="IPR006076">
    <property type="entry name" value="FAD-dep_OxRdtase"/>
</dbReference>